<dbReference type="AlphaFoldDB" id="A0A084GXH4"/>
<keyword evidence="6" id="KW-1185">Reference proteome</keyword>
<sequence length="123" mass="13757">MNLQDVCEITCVHSEKVERAKRKAAQLDTGRAVRIYKALADETRLKIVCALFEEGELCVCDAAAITGTTTATASHHLRLLKNSGLAKFRKEGKLVYYSLDDEHVLQQIRIAFVHQEEMSIHGS</sequence>
<reference evidence="5 6" key="1">
    <citation type="journal article" date="2005" name="Int. J. Syst. Evol. Microbiol.">
        <title>Bacillus cibi sp. nov., isolated from jeotgal, a traditional Korean fermented seafood.</title>
        <authorList>
            <person name="Yoon J.H."/>
            <person name="Lee C.H."/>
            <person name="Oh T.K."/>
        </authorList>
    </citation>
    <scope>NUCLEOTIDE SEQUENCE [LARGE SCALE GENOMIC DNA]</scope>
    <source>
        <strain evidence="5 6">DSM 16189</strain>
    </source>
</reference>
<evidence type="ECO:0000256" key="2">
    <source>
        <dbReference type="ARBA" id="ARBA00023125"/>
    </source>
</evidence>
<dbReference type="Proteomes" id="UP000028549">
    <property type="component" value="Unassembled WGS sequence"/>
</dbReference>
<dbReference type="PANTHER" id="PTHR43132">
    <property type="entry name" value="ARSENICAL RESISTANCE OPERON REPRESSOR ARSR-RELATED"/>
    <property type="match status" value="1"/>
</dbReference>
<dbReference type="NCBIfam" id="NF033788">
    <property type="entry name" value="HTH_metalloreg"/>
    <property type="match status" value="1"/>
</dbReference>
<dbReference type="PANTHER" id="PTHR43132:SF6">
    <property type="entry name" value="HTH-TYPE TRANSCRIPTIONAL REPRESSOR CZRA"/>
    <property type="match status" value="1"/>
</dbReference>
<dbReference type="InterPro" id="IPR001845">
    <property type="entry name" value="HTH_ArsR_DNA-bd_dom"/>
</dbReference>
<dbReference type="EMBL" id="JNVC02000005">
    <property type="protein sequence ID" value="KEZ52036.1"/>
    <property type="molecule type" value="Genomic_DNA"/>
</dbReference>
<dbReference type="CDD" id="cd00090">
    <property type="entry name" value="HTH_ARSR"/>
    <property type="match status" value="1"/>
</dbReference>
<evidence type="ECO:0000259" key="4">
    <source>
        <dbReference type="PROSITE" id="PS50987"/>
    </source>
</evidence>
<dbReference type="RefSeq" id="WP_029284516.1">
    <property type="nucleotide sequence ID" value="NZ_CP176757.1"/>
</dbReference>
<dbReference type="STRING" id="246786.GS18_0213165"/>
<keyword evidence="3" id="KW-0804">Transcription</keyword>
<evidence type="ECO:0000256" key="3">
    <source>
        <dbReference type="ARBA" id="ARBA00023163"/>
    </source>
</evidence>
<dbReference type="PROSITE" id="PS50987">
    <property type="entry name" value="HTH_ARSR_2"/>
    <property type="match status" value="1"/>
</dbReference>
<organism evidence="5 6">
    <name type="scientific">Metabacillus indicus</name>
    <name type="common">Bacillus indicus</name>
    <dbReference type="NCBI Taxonomy" id="246786"/>
    <lineage>
        <taxon>Bacteria</taxon>
        <taxon>Bacillati</taxon>
        <taxon>Bacillota</taxon>
        <taxon>Bacilli</taxon>
        <taxon>Bacillales</taxon>
        <taxon>Bacillaceae</taxon>
        <taxon>Metabacillus</taxon>
    </lineage>
</organism>
<feature type="domain" description="HTH arsR-type" evidence="4">
    <location>
        <begin position="24"/>
        <end position="119"/>
    </location>
</feature>
<name>A0A084GXH4_METID</name>
<gene>
    <name evidence="5" type="ORF">GS18_0213165</name>
</gene>
<comment type="caution">
    <text evidence="5">The sequence shown here is derived from an EMBL/GenBank/DDBJ whole genome shotgun (WGS) entry which is preliminary data.</text>
</comment>
<dbReference type="GO" id="GO:0003677">
    <property type="term" value="F:DNA binding"/>
    <property type="evidence" value="ECO:0007669"/>
    <property type="project" value="UniProtKB-KW"/>
</dbReference>
<dbReference type="InterPro" id="IPR011991">
    <property type="entry name" value="ArsR-like_HTH"/>
</dbReference>
<dbReference type="InterPro" id="IPR051011">
    <property type="entry name" value="Metal_resp_trans_reg"/>
</dbReference>
<dbReference type="Pfam" id="PF01022">
    <property type="entry name" value="HTH_5"/>
    <property type="match status" value="1"/>
</dbReference>
<keyword evidence="2" id="KW-0238">DNA-binding</keyword>
<accession>A0A084GXH4</accession>
<dbReference type="InterPro" id="IPR036390">
    <property type="entry name" value="WH_DNA-bd_sf"/>
</dbReference>
<dbReference type="GO" id="GO:0003700">
    <property type="term" value="F:DNA-binding transcription factor activity"/>
    <property type="evidence" value="ECO:0007669"/>
    <property type="project" value="InterPro"/>
</dbReference>
<evidence type="ECO:0000313" key="5">
    <source>
        <dbReference type="EMBL" id="KEZ52036.1"/>
    </source>
</evidence>
<dbReference type="OrthoDB" id="9794330at2"/>
<evidence type="ECO:0000256" key="1">
    <source>
        <dbReference type="ARBA" id="ARBA00023015"/>
    </source>
</evidence>
<dbReference type="Gene3D" id="1.10.10.10">
    <property type="entry name" value="Winged helix-like DNA-binding domain superfamily/Winged helix DNA-binding domain"/>
    <property type="match status" value="1"/>
</dbReference>
<dbReference type="InterPro" id="IPR036388">
    <property type="entry name" value="WH-like_DNA-bd_sf"/>
</dbReference>
<dbReference type="PRINTS" id="PR00778">
    <property type="entry name" value="HTHARSR"/>
</dbReference>
<keyword evidence="1" id="KW-0805">Transcription regulation</keyword>
<dbReference type="SUPFAM" id="SSF46785">
    <property type="entry name" value="Winged helix' DNA-binding domain"/>
    <property type="match status" value="1"/>
</dbReference>
<protein>
    <submittedName>
        <fullName evidence="5">ArsR family transcriptional regulator</fullName>
    </submittedName>
</protein>
<evidence type="ECO:0000313" key="6">
    <source>
        <dbReference type="Proteomes" id="UP000028549"/>
    </source>
</evidence>
<dbReference type="SMART" id="SM00418">
    <property type="entry name" value="HTH_ARSR"/>
    <property type="match status" value="1"/>
</dbReference>
<proteinExistence type="predicted"/>